<comment type="pathway">
    <text evidence="2">Amino-acid biosynthesis; L-threonine biosynthesis; L-threonine from L-aspartate: step 5/5.</text>
</comment>
<dbReference type="InterPro" id="IPR036052">
    <property type="entry name" value="TrpB-like_PALP_sf"/>
</dbReference>
<evidence type="ECO:0000256" key="9">
    <source>
        <dbReference type="ARBA" id="ARBA00023239"/>
    </source>
</evidence>
<comment type="catalytic activity">
    <reaction evidence="10">
        <text>O-phospho-L-homoserine + H2O = L-threonine + phosphate</text>
        <dbReference type="Rhea" id="RHEA:10840"/>
        <dbReference type="ChEBI" id="CHEBI:15377"/>
        <dbReference type="ChEBI" id="CHEBI:43474"/>
        <dbReference type="ChEBI" id="CHEBI:57590"/>
        <dbReference type="ChEBI" id="CHEBI:57926"/>
        <dbReference type="EC" id="4.2.3.1"/>
    </reaction>
</comment>
<evidence type="ECO:0000256" key="4">
    <source>
        <dbReference type="ARBA" id="ARBA00013028"/>
    </source>
</evidence>
<comment type="cofactor">
    <cofactor evidence="1 12">
        <name>pyridoxal 5'-phosphate</name>
        <dbReference type="ChEBI" id="CHEBI:597326"/>
    </cofactor>
</comment>
<dbReference type="GO" id="GO:0009088">
    <property type="term" value="P:threonine biosynthetic process"/>
    <property type="evidence" value="ECO:0007669"/>
    <property type="project" value="UniProtKB-UniRule"/>
</dbReference>
<reference evidence="14 15" key="1">
    <citation type="submission" date="2019-02" db="EMBL/GenBank/DDBJ databases">
        <title>Pedobacter sp. RP-1-13 sp. nov., isolated from Arctic soil.</title>
        <authorList>
            <person name="Dahal R.H."/>
        </authorList>
    </citation>
    <scope>NUCLEOTIDE SEQUENCE [LARGE SCALE GENOMIC DNA]</scope>
    <source>
        <strain evidence="14 15">RP-1-13</strain>
    </source>
</reference>
<dbReference type="OrthoDB" id="9778118at2"/>
<accession>A0A4R0MXN6</accession>
<dbReference type="GO" id="GO:0006567">
    <property type="term" value="P:L-threonine catabolic process"/>
    <property type="evidence" value="ECO:0007669"/>
    <property type="project" value="TreeGrafter"/>
</dbReference>
<evidence type="ECO:0000256" key="1">
    <source>
        <dbReference type="ARBA" id="ARBA00001933"/>
    </source>
</evidence>
<dbReference type="GO" id="GO:0009097">
    <property type="term" value="P:isoleucine biosynthetic process"/>
    <property type="evidence" value="ECO:0007669"/>
    <property type="project" value="TreeGrafter"/>
</dbReference>
<dbReference type="PANTHER" id="PTHR48078">
    <property type="entry name" value="THREONINE DEHYDRATASE, MITOCHONDRIAL-RELATED"/>
    <property type="match status" value="1"/>
</dbReference>
<dbReference type="GO" id="GO:0004795">
    <property type="term" value="F:threonine synthase activity"/>
    <property type="evidence" value="ECO:0007669"/>
    <property type="project" value="UniProtKB-UniRule"/>
</dbReference>
<dbReference type="AlphaFoldDB" id="A0A4R0MXN6"/>
<keyword evidence="9 14" id="KW-0456">Lyase</keyword>
<feature type="domain" description="Tryptophan synthase beta chain-like PALP" evidence="13">
    <location>
        <begin position="71"/>
        <end position="376"/>
    </location>
</feature>
<dbReference type="SUPFAM" id="SSF53686">
    <property type="entry name" value="Tryptophan synthase beta subunit-like PLP-dependent enzymes"/>
    <property type="match status" value="1"/>
</dbReference>
<dbReference type="InterPro" id="IPR001926">
    <property type="entry name" value="TrpB-like_PALP"/>
</dbReference>
<dbReference type="NCBIfam" id="TIGR00260">
    <property type="entry name" value="thrC"/>
    <property type="match status" value="1"/>
</dbReference>
<dbReference type="EMBL" id="SJSK01000002">
    <property type="protein sequence ID" value="TCC92048.1"/>
    <property type="molecule type" value="Genomic_DNA"/>
</dbReference>
<proteinExistence type="inferred from homology"/>
<dbReference type="Gene3D" id="3.40.50.1100">
    <property type="match status" value="2"/>
</dbReference>
<dbReference type="GO" id="GO:0003941">
    <property type="term" value="F:L-serine ammonia-lyase activity"/>
    <property type="evidence" value="ECO:0007669"/>
    <property type="project" value="TreeGrafter"/>
</dbReference>
<keyword evidence="6" id="KW-0028">Amino-acid biosynthesis</keyword>
<evidence type="ECO:0000256" key="12">
    <source>
        <dbReference type="PIRSR" id="PIRSR604450-51"/>
    </source>
</evidence>
<dbReference type="Proteomes" id="UP000292884">
    <property type="component" value="Unassembled WGS sequence"/>
</dbReference>
<dbReference type="EC" id="4.2.3.1" evidence="4 11"/>
<dbReference type="Pfam" id="PF00291">
    <property type="entry name" value="PALP"/>
    <property type="match status" value="1"/>
</dbReference>
<dbReference type="InterPro" id="IPR004450">
    <property type="entry name" value="Thr_synthase-like"/>
</dbReference>
<evidence type="ECO:0000256" key="10">
    <source>
        <dbReference type="ARBA" id="ARBA00049144"/>
    </source>
</evidence>
<evidence type="ECO:0000256" key="11">
    <source>
        <dbReference type="NCBIfam" id="TIGR00260"/>
    </source>
</evidence>
<dbReference type="UniPathway" id="UPA00050">
    <property type="reaction ID" value="UER00065"/>
</dbReference>
<keyword evidence="7" id="KW-0791">Threonine biosynthesis</keyword>
<dbReference type="PANTHER" id="PTHR48078:SF6">
    <property type="entry name" value="L-THREONINE DEHYDRATASE CATABOLIC TDCB"/>
    <property type="match status" value="1"/>
</dbReference>
<dbReference type="InterPro" id="IPR050147">
    <property type="entry name" value="Ser/Thr_Dehydratase"/>
</dbReference>
<dbReference type="InterPro" id="IPR000634">
    <property type="entry name" value="Ser/Thr_deHydtase_PyrdxlP-BS"/>
</dbReference>
<evidence type="ECO:0000256" key="8">
    <source>
        <dbReference type="ARBA" id="ARBA00022898"/>
    </source>
</evidence>
<evidence type="ECO:0000256" key="5">
    <source>
        <dbReference type="ARBA" id="ARBA00018679"/>
    </source>
</evidence>
<evidence type="ECO:0000256" key="6">
    <source>
        <dbReference type="ARBA" id="ARBA00022605"/>
    </source>
</evidence>
<dbReference type="PROSITE" id="PS00165">
    <property type="entry name" value="DEHYDRATASE_SER_THR"/>
    <property type="match status" value="1"/>
</dbReference>
<evidence type="ECO:0000256" key="2">
    <source>
        <dbReference type="ARBA" id="ARBA00004979"/>
    </source>
</evidence>
<dbReference type="NCBIfam" id="NF006050">
    <property type="entry name" value="PRK08197.1"/>
    <property type="match status" value="1"/>
</dbReference>
<evidence type="ECO:0000256" key="3">
    <source>
        <dbReference type="ARBA" id="ARBA00005517"/>
    </source>
</evidence>
<name>A0A4R0MXN6_9SPHI</name>
<gene>
    <name evidence="14" type="ORF">EZ428_09970</name>
</gene>
<evidence type="ECO:0000256" key="7">
    <source>
        <dbReference type="ARBA" id="ARBA00022697"/>
    </source>
</evidence>
<dbReference type="CDD" id="cd01563">
    <property type="entry name" value="Thr-synth_1"/>
    <property type="match status" value="1"/>
</dbReference>
<organism evidence="14 15">
    <name type="scientific">Pedobacter frigiditerrae</name>
    <dbReference type="NCBI Taxonomy" id="2530452"/>
    <lineage>
        <taxon>Bacteria</taxon>
        <taxon>Pseudomonadati</taxon>
        <taxon>Bacteroidota</taxon>
        <taxon>Sphingobacteriia</taxon>
        <taxon>Sphingobacteriales</taxon>
        <taxon>Sphingobacteriaceae</taxon>
        <taxon>Pedobacter</taxon>
    </lineage>
</organism>
<keyword evidence="15" id="KW-1185">Reference proteome</keyword>
<keyword evidence="8 12" id="KW-0663">Pyridoxal phosphate</keyword>
<protein>
    <recommendedName>
        <fullName evidence="5 11">Threonine synthase</fullName>
        <ecNumber evidence="4 11">4.2.3.1</ecNumber>
    </recommendedName>
</protein>
<sequence length="387" mass="42598">MPINYELRCYSCNYMYDKNQLNSFCTQCGKSPITVHFDLTPSTAKNSILSNVRSMWRYGNFLPLLDENNRITLGEGWTPILHLSRLAERLELNELIIKDESFNPTGSFKARGLSMAISKAKELNVDACIVPTAGNAGGALSAYCAKAAIKSIVVMPRHTPEAFKKECKAFGAELILVDGLINDCAKVVAELKKDNGYFDISTMKEPYRLEGKKTLGYEIAEQLDWKLPDVILYPAGGGTGLIGIWKAFKEMQSMGWIKDVQTKMIAVQADNCKPLVDTFNGLQLNSSGYQGSPTIANGLAVPHPFAEKMMLDVLKQSKGLAISVSEKEIVTSVKEIAALEGMLVAPEGAALLAALKQLLKNGEVRRDEKILLLNTGSCYKYLDSFEF</sequence>
<dbReference type="RefSeq" id="WP_131552990.1">
    <property type="nucleotide sequence ID" value="NZ_SJSK01000002.1"/>
</dbReference>
<dbReference type="GO" id="GO:0030170">
    <property type="term" value="F:pyridoxal phosphate binding"/>
    <property type="evidence" value="ECO:0007669"/>
    <property type="project" value="InterPro"/>
</dbReference>
<comment type="similarity">
    <text evidence="3">Belongs to the threonine synthase family.</text>
</comment>
<feature type="modified residue" description="N6-(pyridoxal phosphate)lysine" evidence="12">
    <location>
        <position position="109"/>
    </location>
</feature>
<dbReference type="GO" id="GO:0006565">
    <property type="term" value="P:L-serine catabolic process"/>
    <property type="evidence" value="ECO:0007669"/>
    <property type="project" value="TreeGrafter"/>
</dbReference>
<evidence type="ECO:0000259" key="13">
    <source>
        <dbReference type="Pfam" id="PF00291"/>
    </source>
</evidence>
<evidence type="ECO:0000313" key="15">
    <source>
        <dbReference type="Proteomes" id="UP000292884"/>
    </source>
</evidence>
<evidence type="ECO:0000313" key="14">
    <source>
        <dbReference type="EMBL" id="TCC92048.1"/>
    </source>
</evidence>
<comment type="caution">
    <text evidence="14">The sequence shown here is derived from an EMBL/GenBank/DDBJ whole genome shotgun (WGS) entry which is preliminary data.</text>
</comment>
<dbReference type="GO" id="GO:0004794">
    <property type="term" value="F:threonine deaminase activity"/>
    <property type="evidence" value="ECO:0007669"/>
    <property type="project" value="TreeGrafter"/>
</dbReference>